<dbReference type="PRINTS" id="PR00371">
    <property type="entry name" value="FPNCR"/>
</dbReference>
<dbReference type="Pfam" id="PF00111">
    <property type="entry name" value="Fer2"/>
    <property type="match status" value="1"/>
</dbReference>
<dbReference type="InterPro" id="IPR001433">
    <property type="entry name" value="OxRdtase_FAD/NAD-bd"/>
</dbReference>
<keyword evidence="8" id="KW-0411">Iron-sulfur</keyword>
<dbReference type="InterPro" id="IPR017938">
    <property type="entry name" value="Riboflavin_synthase-like_b-brl"/>
</dbReference>
<dbReference type="Pfam" id="PF00175">
    <property type="entry name" value="NAD_binding_1"/>
    <property type="match status" value="1"/>
</dbReference>
<dbReference type="InterPro" id="IPR036010">
    <property type="entry name" value="2Fe-2S_ferredoxin-like_sf"/>
</dbReference>
<dbReference type="GO" id="GO:0004497">
    <property type="term" value="F:monooxygenase activity"/>
    <property type="evidence" value="ECO:0007669"/>
    <property type="project" value="UniProtKB-KW"/>
</dbReference>
<evidence type="ECO:0000256" key="3">
    <source>
        <dbReference type="ARBA" id="ARBA00022714"/>
    </source>
</evidence>
<gene>
    <name evidence="12" type="ORF">SAMN05216193_12627</name>
</gene>
<dbReference type="CDD" id="cd06214">
    <property type="entry name" value="PA_degradation_oxidoreductase_like"/>
    <property type="match status" value="1"/>
</dbReference>
<keyword evidence="13" id="KW-1185">Reference proteome</keyword>
<dbReference type="InterPro" id="IPR017927">
    <property type="entry name" value="FAD-bd_FR_type"/>
</dbReference>
<dbReference type="GO" id="GO:0046872">
    <property type="term" value="F:metal ion binding"/>
    <property type="evidence" value="ECO:0007669"/>
    <property type="project" value="UniProtKB-KW"/>
</dbReference>
<dbReference type="RefSeq" id="WP_084315156.1">
    <property type="nucleotide sequence ID" value="NZ_FNIJ01000026.1"/>
</dbReference>
<comment type="cofactor">
    <cofactor evidence="9">
        <name>[2Fe-2S] cluster</name>
        <dbReference type="ChEBI" id="CHEBI:190135"/>
    </cofactor>
</comment>
<evidence type="ECO:0000256" key="6">
    <source>
        <dbReference type="ARBA" id="ARBA00023002"/>
    </source>
</evidence>
<dbReference type="EMBL" id="FNIJ01000026">
    <property type="protein sequence ID" value="SDP23920.1"/>
    <property type="molecule type" value="Genomic_DNA"/>
</dbReference>
<evidence type="ECO:0000313" key="13">
    <source>
        <dbReference type="Proteomes" id="UP000242957"/>
    </source>
</evidence>
<organism evidence="12 13">
    <name type="scientific">Pseudomonas jinjuensis</name>
    <dbReference type="NCBI Taxonomy" id="198616"/>
    <lineage>
        <taxon>Bacteria</taxon>
        <taxon>Pseudomonadati</taxon>
        <taxon>Pseudomonadota</taxon>
        <taxon>Gammaproteobacteria</taxon>
        <taxon>Pseudomonadales</taxon>
        <taxon>Pseudomonadaceae</taxon>
        <taxon>Pseudomonas</taxon>
    </lineage>
</organism>
<feature type="domain" description="2Fe-2S ferredoxin-type" evidence="10">
    <location>
        <begin position="254"/>
        <end position="343"/>
    </location>
</feature>
<dbReference type="InterPro" id="IPR012675">
    <property type="entry name" value="Beta-grasp_dom_sf"/>
</dbReference>
<accession>A0A1H0R3D0</accession>
<dbReference type="PROSITE" id="PS51085">
    <property type="entry name" value="2FE2S_FER_2"/>
    <property type="match status" value="1"/>
</dbReference>
<keyword evidence="4" id="KW-0479">Metal-binding</keyword>
<dbReference type="PRINTS" id="PR00409">
    <property type="entry name" value="PHDIOXRDTASE"/>
</dbReference>
<dbReference type="SUPFAM" id="SSF52343">
    <property type="entry name" value="Ferredoxin reductase-like, C-terminal NADP-linked domain"/>
    <property type="match status" value="1"/>
</dbReference>
<dbReference type="Gene3D" id="2.40.30.10">
    <property type="entry name" value="Translation factors"/>
    <property type="match status" value="1"/>
</dbReference>
<keyword evidence="6" id="KW-0560">Oxidoreductase</keyword>
<keyword evidence="12" id="KW-0503">Monooxygenase</keyword>
<evidence type="ECO:0000256" key="2">
    <source>
        <dbReference type="ARBA" id="ARBA00022630"/>
    </source>
</evidence>
<dbReference type="InterPro" id="IPR001709">
    <property type="entry name" value="Flavoprot_Pyr_Nucl_cyt_Rdtase"/>
</dbReference>
<dbReference type="PROSITE" id="PS51384">
    <property type="entry name" value="FAD_FR"/>
    <property type="match status" value="1"/>
</dbReference>
<evidence type="ECO:0000256" key="5">
    <source>
        <dbReference type="ARBA" id="ARBA00022827"/>
    </source>
</evidence>
<dbReference type="GO" id="GO:0051537">
    <property type="term" value="F:2 iron, 2 sulfur cluster binding"/>
    <property type="evidence" value="ECO:0007669"/>
    <property type="project" value="UniProtKB-KW"/>
</dbReference>
<evidence type="ECO:0000256" key="7">
    <source>
        <dbReference type="ARBA" id="ARBA00023004"/>
    </source>
</evidence>
<dbReference type="PROSITE" id="PS00197">
    <property type="entry name" value="2FE2S_FER_1"/>
    <property type="match status" value="1"/>
</dbReference>
<dbReference type="PANTHER" id="PTHR47354">
    <property type="entry name" value="NADH OXIDOREDUCTASE HCR"/>
    <property type="match status" value="1"/>
</dbReference>
<keyword evidence="2" id="KW-0285">Flavoprotein</keyword>
<dbReference type="STRING" id="198616.SAMN05216193_12627"/>
<dbReference type="AlphaFoldDB" id="A0A1H0R3D0"/>
<dbReference type="SUPFAM" id="SSF54292">
    <property type="entry name" value="2Fe-2S ferredoxin-like"/>
    <property type="match status" value="1"/>
</dbReference>
<proteinExistence type="predicted"/>
<evidence type="ECO:0000256" key="1">
    <source>
        <dbReference type="ARBA" id="ARBA00001974"/>
    </source>
</evidence>
<keyword evidence="5" id="KW-0274">FAD</keyword>
<dbReference type="SUPFAM" id="SSF63380">
    <property type="entry name" value="Riboflavin synthase domain-like"/>
    <property type="match status" value="1"/>
</dbReference>
<evidence type="ECO:0000256" key="9">
    <source>
        <dbReference type="ARBA" id="ARBA00034078"/>
    </source>
</evidence>
<dbReference type="InterPro" id="IPR006058">
    <property type="entry name" value="2Fe2S_fd_BS"/>
</dbReference>
<evidence type="ECO:0000259" key="11">
    <source>
        <dbReference type="PROSITE" id="PS51384"/>
    </source>
</evidence>
<reference evidence="13" key="1">
    <citation type="submission" date="2016-10" db="EMBL/GenBank/DDBJ databases">
        <authorList>
            <person name="Varghese N."/>
            <person name="Submissions S."/>
        </authorList>
    </citation>
    <scope>NUCLEOTIDE SEQUENCE [LARGE SCALE GENOMIC DNA]</scope>
    <source>
        <strain evidence="13">JCM 21621</strain>
    </source>
</reference>
<keyword evidence="7" id="KW-0408">Iron</keyword>
<dbReference type="InterPro" id="IPR050415">
    <property type="entry name" value="MRET"/>
</dbReference>
<protein>
    <submittedName>
        <fullName evidence="12">3-ketosteroid 9alpha-monooxygenase subunit B</fullName>
    </submittedName>
</protein>
<evidence type="ECO:0000256" key="8">
    <source>
        <dbReference type="ARBA" id="ARBA00023014"/>
    </source>
</evidence>
<dbReference type="Gene3D" id="3.40.50.80">
    <property type="entry name" value="Nucleotide-binding domain of ferredoxin-NADP reductase (FNR) module"/>
    <property type="match status" value="1"/>
</dbReference>
<dbReference type="CDD" id="cd00207">
    <property type="entry name" value="fer2"/>
    <property type="match status" value="1"/>
</dbReference>
<dbReference type="Proteomes" id="UP000242957">
    <property type="component" value="Unassembled WGS sequence"/>
</dbReference>
<name>A0A1H0R3D0_9PSED</name>
<keyword evidence="3" id="KW-0001">2Fe-2S</keyword>
<evidence type="ECO:0000259" key="10">
    <source>
        <dbReference type="PROSITE" id="PS51085"/>
    </source>
</evidence>
<feature type="domain" description="FAD-binding FR-type" evidence="11">
    <location>
        <begin position="4"/>
        <end position="109"/>
    </location>
</feature>
<dbReference type="PANTHER" id="PTHR47354:SF8">
    <property type="entry name" value="1,2-PHENYLACETYL-COA EPOXIDASE, SUBUNIT E"/>
    <property type="match status" value="1"/>
</dbReference>
<dbReference type="InterPro" id="IPR008333">
    <property type="entry name" value="Cbr1-like_FAD-bd_dom"/>
</dbReference>
<dbReference type="GO" id="GO:0050660">
    <property type="term" value="F:flavin adenine dinucleotide binding"/>
    <property type="evidence" value="ECO:0007669"/>
    <property type="project" value="TreeGrafter"/>
</dbReference>
<comment type="cofactor">
    <cofactor evidence="1">
        <name>FAD</name>
        <dbReference type="ChEBI" id="CHEBI:57692"/>
    </cofactor>
</comment>
<dbReference type="InterPro" id="IPR001041">
    <property type="entry name" value="2Fe-2S_ferredoxin-type"/>
</dbReference>
<dbReference type="InterPro" id="IPR039261">
    <property type="entry name" value="FNR_nucleotide-bd"/>
</dbReference>
<evidence type="ECO:0000313" key="12">
    <source>
        <dbReference type="EMBL" id="SDP23920.1"/>
    </source>
</evidence>
<dbReference type="OrthoDB" id="9796486at2"/>
<sequence>MNAPEYISLRVAEVVAETADSCSFVFDVPVELAERFSYRPGQFLTLRIPHGDSWLPRCYSLSSSPAEDEPLRVTVKRVDDGRGSNWLCDQLKPGASIQVLPPAGVFTPRRLDGDFLLFAGGSGVTPVLSILRSVLRQGSGRVRLIYANRDERSVIFAERLRDLAAEYPERLQVIHWLDSVQGRPSVAQLAGHAEGFEGAQAFICGPGPFMDGSVEALRLAGLSNAAIHVERFVSLPGEDEQPAPSAPVEGASAARLTVELDGEVREIDCEPGEVLLTAMRREGMKPPHSCLVGSCASCMCTLVSGDVELLANDALDAEELREGWTLACQAVATSAKVHLRFPD</sequence>
<dbReference type="Gene3D" id="3.10.20.30">
    <property type="match status" value="1"/>
</dbReference>
<dbReference type="Pfam" id="PF00970">
    <property type="entry name" value="FAD_binding_6"/>
    <property type="match status" value="1"/>
</dbReference>
<evidence type="ECO:0000256" key="4">
    <source>
        <dbReference type="ARBA" id="ARBA00022723"/>
    </source>
</evidence>